<comment type="caution">
    <text evidence="1">The sequence shown here is derived from an EMBL/GenBank/DDBJ whole genome shotgun (WGS) entry which is preliminary data.</text>
</comment>
<protein>
    <recommendedName>
        <fullName evidence="3">Bacterial EndoU nuclease domain-containing protein</fullName>
    </recommendedName>
</protein>
<dbReference type="AlphaFoldDB" id="A0A7X5UUV2"/>
<name>A0A7X5UUV2_9PSEU</name>
<organism evidence="1 2">
    <name type="scientific">Saccharomonospora amisosensis</name>
    <dbReference type="NCBI Taxonomy" id="1128677"/>
    <lineage>
        <taxon>Bacteria</taxon>
        <taxon>Bacillati</taxon>
        <taxon>Actinomycetota</taxon>
        <taxon>Actinomycetes</taxon>
        <taxon>Pseudonocardiales</taxon>
        <taxon>Pseudonocardiaceae</taxon>
        <taxon>Saccharomonospora</taxon>
    </lineage>
</organism>
<evidence type="ECO:0000313" key="1">
    <source>
        <dbReference type="EMBL" id="NIJ14656.1"/>
    </source>
</evidence>
<gene>
    <name evidence="1" type="ORF">FHU38_005057</name>
</gene>
<accession>A0A7X5UUV2</accession>
<dbReference type="RefSeq" id="WP_313886902.1">
    <property type="nucleotide sequence ID" value="NZ_JAAOYM010000002.1"/>
</dbReference>
<evidence type="ECO:0000313" key="2">
    <source>
        <dbReference type="Proteomes" id="UP000545493"/>
    </source>
</evidence>
<dbReference type="EMBL" id="JAAOYM010000002">
    <property type="protein sequence ID" value="NIJ14656.1"/>
    <property type="molecule type" value="Genomic_DNA"/>
</dbReference>
<sequence length="199" mass="21121">MAQGSSAPELVAAIDGFGQASGKLAQAEQCCGRVEVVLRAYLTGLGVAAPGSAGTARVAPAESTRPTVDASGPDPALIAEVRRQGHKISPERVVRIARVRDRRVVWLEEGDDHSGLRHIMDPPRIASFEQKGISAHEIVDAVFAALSLGRPVGISGRDRVVYEFSHRGVKRRIAISVSKNGYVVGAHPIAATRKLKPLP</sequence>
<proteinExistence type="predicted"/>
<keyword evidence="2" id="KW-1185">Reference proteome</keyword>
<evidence type="ECO:0008006" key="3">
    <source>
        <dbReference type="Google" id="ProtNLM"/>
    </source>
</evidence>
<reference evidence="1 2" key="1">
    <citation type="submission" date="2020-03" db="EMBL/GenBank/DDBJ databases">
        <title>Sequencing the genomes of 1000 actinobacteria strains.</title>
        <authorList>
            <person name="Klenk H.-P."/>
        </authorList>
    </citation>
    <scope>NUCLEOTIDE SEQUENCE [LARGE SCALE GENOMIC DNA]</scope>
    <source>
        <strain evidence="1 2">DSM 45685</strain>
    </source>
</reference>
<dbReference type="Proteomes" id="UP000545493">
    <property type="component" value="Unassembled WGS sequence"/>
</dbReference>